<evidence type="ECO:0000256" key="2">
    <source>
        <dbReference type="ARBA" id="ARBA00022971"/>
    </source>
</evidence>
<dbReference type="EMBL" id="LR828253">
    <property type="protein sequence ID" value="CAD0325792.1"/>
    <property type="molecule type" value="Genomic_DNA"/>
</dbReference>
<dbReference type="RefSeq" id="WP_006449054.1">
    <property type="nucleotide sequence ID" value="NZ_CP018728.1"/>
</dbReference>
<name>A0A6V7D0G0_9XANT</name>
<gene>
    <name evidence="5" type="ORF">CFBP8129_18870</name>
</gene>
<sequence>MAIYHTRIKTYSRSKGHSAIAAAAYRGGYLLTDPKSDARHDYRGRAGIIQSRCMAPPGSPAWADDPQALWAAAEAAERRCNSTVCRDFAIALPHELDDPKRWGLTLDIAHRLIERFGFALQASHHHPIKDDPRYFYAHLLATTRRMQASGLTQKTRVLDGRINGKQEIEWIRAMIADRINAHLEQAGIGKAVEHRPLTERLEAMRGNGIYVQGQESFEQLLSRYRQEGRLLSVPDGHTAEQAQRERPGPGMDTSVDEASVAQMPIMLSPTGGLSSSRDDEALSAIQADRSGHQDTH</sequence>
<comment type="similarity">
    <text evidence="1">Belongs to the MobA/MobL family.</text>
</comment>
<protein>
    <recommendedName>
        <fullName evidence="4">MobA/MobL protein domain-containing protein</fullName>
    </recommendedName>
</protein>
<organism evidence="5">
    <name type="scientific">Xanthomonas hortorum pv. gardneri</name>
    <dbReference type="NCBI Taxonomy" id="2754056"/>
    <lineage>
        <taxon>Bacteria</taxon>
        <taxon>Pseudomonadati</taxon>
        <taxon>Pseudomonadota</taxon>
        <taxon>Gammaproteobacteria</taxon>
        <taxon>Lysobacterales</taxon>
        <taxon>Lysobacteraceae</taxon>
        <taxon>Xanthomonas</taxon>
    </lineage>
</organism>
<feature type="domain" description="MobA/MobL protein" evidence="4">
    <location>
        <begin position="18"/>
        <end position="200"/>
    </location>
</feature>
<feature type="region of interest" description="Disordered" evidence="3">
    <location>
        <begin position="231"/>
        <end position="296"/>
    </location>
</feature>
<dbReference type="InterPro" id="IPR005053">
    <property type="entry name" value="MobA_MobL"/>
</dbReference>
<dbReference type="Gene3D" id="3.30.930.30">
    <property type="match status" value="1"/>
</dbReference>
<keyword evidence="2" id="KW-0184">Conjugation</keyword>
<accession>A0A6V7D0G0</accession>
<evidence type="ECO:0000259" key="4">
    <source>
        <dbReference type="Pfam" id="PF03389"/>
    </source>
</evidence>
<reference evidence="5" key="1">
    <citation type="submission" date="2020-07" db="EMBL/GenBank/DDBJ databases">
        <authorList>
            <person name="Pothier F. J."/>
        </authorList>
    </citation>
    <scope>NUCLEOTIDE SEQUENCE</scope>
    <source>
        <strain evidence="5">CFBP 8129</strain>
    </source>
</reference>
<evidence type="ECO:0000256" key="1">
    <source>
        <dbReference type="ARBA" id="ARBA00010873"/>
    </source>
</evidence>
<dbReference type="EMBL" id="LR828253">
    <property type="protein sequence ID" value="CAD0325783.1"/>
    <property type="molecule type" value="Genomic_DNA"/>
</dbReference>
<dbReference type="Pfam" id="PF03389">
    <property type="entry name" value="MobA_MobL"/>
    <property type="match status" value="1"/>
</dbReference>
<proteinExistence type="inferred from homology"/>
<evidence type="ECO:0000256" key="3">
    <source>
        <dbReference type="SAM" id="MobiDB-lite"/>
    </source>
</evidence>
<evidence type="ECO:0000313" key="5">
    <source>
        <dbReference type="EMBL" id="CAD0325783.1"/>
    </source>
</evidence>
<dbReference type="AlphaFoldDB" id="A0A6V7D0G0"/>